<evidence type="ECO:0000256" key="3">
    <source>
        <dbReference type="ARBA" id="ARBA00023002"/>
    </source>
</evidence>
<dbReference type="STRING" id="66420.A0A0N1PFE5"/>
<dbReference type="Proteomes" id="UP000053268">
    <property type="component" value="Unassembled WGS sequence"/>
</dbReference>
<feature type="binding site" evidence="5">
    <location>
        <position position="140"/>
    </location>
    <ligand>
        <name>substrate</name>
    </ligand>
</feature>
<keyword evidence="3" id="KW-0560">Oxidoreductase</keyword>
<dbReference type="PIRSF" id="PIRSF000097">
    <property type="entry name" value="AKR"/>
    <property type="match status" value="1"/>
</dbReference>
<evidence type="ECO:0000256" key="2">
    <source>
        <dbReference type="ARBA" id="ARBA00022857"/>
    </source>
</evidence>
<evidence type="ECO:0000256" key="5">
    <source>
        <dbReference type="PIRSR" id="PIRSR000097-2"/>
    </source>
</evidence>
<keyword evidence="2" id="KW-0521">NADP</keyword>
<protein>
    <submittedName>
        <fullName evidence="8">Aldose reductase</fullName>
    </submittedName>
</protein>
<evidence type="ECO:0000256" key="1">
    <source>
        <dbReference type="ARBA" id="ARBA00007905"/>
    </source>
</evidence>
<keyword evidence="9" id="KW-1185">Reference proteome</keyword>
<evidence type="ECO:0000256" key="4">
    <source>
        <dbReference type="PIRSR" id="PIRSR000097-1"/>
    </source>
</evidence>
<feature type="site" description="Lowers pKa of active site Tyr" evidence="6">
    <location>
        <position position="107"/>
    </location>
</feature>
<dbReference type="InterPro" id="IPR018170">
    <property type="entry name" value="Aldo/ket_reductase_CS"/>
</dbReference>
<dbReference type="EMBL" id="KQ458863">
    <property type="protein sequence ID" value="KPJ04704.1"/>
    <property type="molecule type" value="Genomic_DNA"/>
</dbReference>
<evidence type="ECO:0000313" key="9">
    <source>
        <dbReference type="Proteomes" id="UP000053268"/>
    </source>
</evidence>
<dbReference type="Gene3D" id="3.20.20.100">
    <property type="entry name" value="NADP-dependent oxidoreductase domain"/>
    <property type="match status" value="1"/>
</dbReference>
<name>A0A0N1PFE5_PAPXU</name>
<dbReference type="InterPro" id="IPR020471">
    <property type="entry name" value="AKR"/>
</dbReference>
<dbReference type="PROSITE" id="PS00063">
    <property type="entry name" value="ALDOKETO_REDUCTASE_3"/>
    <property type="match status" value="1"/>
</dbReference>
<dbReference type="PROSITE" id="PS00798">
    <property type="entry name" value="ALDOKETO_REDUCTASE_1"/>
    <property type="match status" value="1"/>
</dbReference>
<evidence type="ECO:0000259" key="7">
    <source>
        <dbReference type="Pfam" id="PF00248"/>
    </source>
</evidence>
<dbReference type="AlphaFoldDB" id="A0A0N1PFE5"/>
<accession>A0A0N1PFE5</accession>
<dbReference type="PANTHER" id="PTHR11732">
    <property type="entry name" value="ALDO/KETO REDUCTASE"/>
    <property type="match status" value="1"/>
</dbReference>
<feature type="domain" description="NADP-dependent oxidoreductase" evidence="7">
    <location>
        <begin position="18"/>
        <end position="319"/>
    </location>
</feature>
<dbReference type="PRINTS" id="PR00069">
    <property type="entry name" value="ALDKETRDTASE"/>
</dbReference>
<feature type="active site" description="Proton donor" evidence="4">
    <location>
        <position position="51"/>
    </location>
</feature>
<dbReference type="InterPro" id="IPR036812">
    <property type="entry name" value="NAD(P)_OxRdtase_dom_sf"/>
</dbReference>
<dbReference type="FunFam" id="3.20.20.100:FF:000006">
    <property type="entry name" value="Aldo-keto reductase family 1 member A1"/>
    <property type="match status" value="1"/>
</dbReference>
<dbReference type="GO" id="GO:0016491">
    <property type="term" value="F:oxidoreductase activity"/>
    <property type="evidence" value="ECO:0007669"/>
    <property type="project" value="UniProtKB-KW"/>
</dbReference>
<evidence type="ECO:0000256" key="6">
    <source>
        <dbReference type="PIRSR" id="PIRSR000097-3"/>
    </source>
</evidence>
<organism evidence="8 9">
    <name type="scientific">Papilio xuthus</name>
    <name type="common">Asian swallowtail butterfly</name>
    <dbReference type="NCBI Taxonomy" id="66420"/>
    <lineage>
        <taxon>Eukaryota</taxon>
        <taxon>Metazoa</taxon>
        <taxon>Ecdysozoa</taxon>
        <taxon>Arthropoda</taxon>
        <taxon>Hexapoda</taxon>
        <taxon>Insecta</taxon>
        <taxon>Pterygota</taxon>
        <taxon>Neoptera</taxon>
        <taxon>Endopterygota</taxon>
        <taxon>Lepidoptera</taxon>
        <taxon>Glossata</taxon>
        <taxon>Ditrysia</taxon>
        <taxon>Papilionoidea</taxon>
        <taxon>Papilionidae</taxon>
        <taxon>Papilioninae</taxon>
        <taxon>Papilio</taxon>
    </lineage>
</organism>
<dbReference type="SUPFAM" id="SSF51430">
    <property type="entry name" value="NAD(P)-linked oxidoreductase"/>
    <property type="match status" value="1"/>
</dbReference>
<comment type="similarity">
    <text evidence="1">Belongs to the aldo/keto reductase family.</text>
</comment>
<dbReference type="PROSITE" id="PS00062">
    <property type="entry name" value="ALDOKETO_REDUCTASE_2"/>
    <property type="match status" value="1"/>
</dbReference>
<reference evidence="8 9" key="1">
    <citation type="journal article" date="2015" name="Nat. Commun.">
        <title>Outbred genome sequencing and CRISPR/Cas9 gene editing in butterflies.</title>
        <authorList>
            <person name="Li X."/>
            <person name="Fan D."/>
            <person name="Zhang W."/>
            <person name="Liu G."/>
            <person name="Zhang L."/>
            <person name="Zhao L."/>
            <person name="Fang X."/>
            <person name="Chen L."/>
            <person name="Dong Y."/>
            <person name="Chen Y."/>
            <person name="Ding Y."/>
            <person name="Zhao R."/>
            <person name="Feng M."/>
            <person name="Zhu Y."/>
            <person name="Feng Y."/>
            <person name="Jiang X."/>
            <person name="Zhu D."/>
            <person name="Xiang H."/>
            <person name="Feng X."/>
            <person name="Li S."/>
            <person name="Wang J."/>
            <person name="Zhang G."/>
            <person name="Kronforst M.R."/>
            <person name="Wang W."/>
        </authorList>
    </citation>
    <scope>NUCLEOTIDE SEQUENCE [LARGE SCALE GENOMIC DNA]</scope>
    <source>
        <strain evidence="8">Ya'a_city_454_Px</strain>
        <tissue evidence="8">Whole body</tissue>
    </source>
</reference>
<sequence length="342" mass="38053">MSAVPLVVFNNGHTCPVIGLGTWKSKPGEVTQAVKDAIDIGYRHIDCAHIYGNEKEVGEALKAKFDEGVVKRRLDQLATPLSRISSLYVPTEGLGAYPKADIFVTSKLWCTSHRPDLVEAAVKTSLADLGLDYLDLYLIHWPQAYKEGEDNFPVDEQGKAIPSAVDYVDTWKAMEGLVDKGLVKSIGISNFNKKQIDRVVEAARIKPAVNQIEVHPYLNQEKLFEHCKSLGIVVTAYSPLGSPDRPWAKPGDPTLMEDERLKVVAAKHNKTVAQVLIRYAIERGMIVIPKSVTRSRIEQNFQVFDFQLSADELQAVAALECNGRLCSMGDVHHPDYPFHDEF</sequence>
<evidence type="ECO:0000313" key="8">
    <source>
        <dbReference type="EMBL" id="KPJ04704.1"/>
    </source>
</evidence>
<proteinExistence type="inferred from homology"/>
<gene>
    <name evidence="8" type="ORF">RR46_01193</name>
</gene>
<dbReference type="InterPro" id="IPR023210">
    <property type="entry name" value="NADP_OxRdtase_dom"/>
</dbReference>
<dbReference type="Pfam" id="PF00248">
    <property type="entry name" value="Aldo_ket_red"/>
    <property type="match status" value="1"/>
</dbReference>